<dbReference type="RefSeq" id="WP_380691464.1">
    <property type="nucleotide sequence ID" value="NZ_JBHRSS010000009.1"/>
</dbReference>
<reference evidence="2" key="1">
    <citation type="journal article" date="2019" name="Int. J. Syst. Evol. Microbiol.">
        <title>The Global Catalogue of Microorganisms (GCM) 10K type strain sequencing project: providing services to taxonomists for standard genome sequencing and annotation.</title>
        <authorList>
            <consortium name="The Broad Institute Genomics Platform"/>
            <consortium name="The Broad Institute Genome Sequencing Center for Infectious Disease"/>
            <person name="Wu L."/>
            <person name="Ma J."/>
        </authorList>
    </citation>
    <scope>NUCLEOTIDE SEQUENCE [LARGE SCALE GENOMIC DNA]</scope>
    <source>
        <strain evidence="2">KCTC 52640</strain>
    </source>
</reference>
<name>A0ABV7ET46_9GAMM</name>
<sequence>MSELVSTRCHGADIAEYVDALATLRIRVFRDFPYLYDGDIAYERDYLATYVNAPRSLAYLVHDGDRLVGATTALPLADEEAAFRQPLADAGFDVARLFYFGESLLLADYRGRGLGHAFFDEREAWVRRAGDFEHACFCAVQRAPDHALRPRGYRPLDDFWRRRGYRRHDDISAVYRWRDIDRTVETDKRLLFWSRSLQQ</sequence>
<gene>
    <name evidence="1" type="ORF">ACFOSU_18720</name>
</gene>
<dbReference type="Proteomes" id="UP001595462">
    <property type="component" value="Unassembled WGS sequence"/>
</dbReference>
<keyword evidence="2" id="KW-1185">Reference proteome</keyword>
<dbReference type="SUPFAM" id="SSF55729">
    <property type="entry name" value="Acyl-CoA N-acyltransferases (Nat)"/>
    <property type="match status" value="1"/>
</dbReference>
<evidence type="ECO:0000313" key="2">
    <source>
        <dbReference type="Proteomes" id="UP001595462"/>
    </source>
</evidence>
<organism evidence="1 2">
    <name type="scientific">Salinisphaera aquimarina</name>
    <dbReference type="NCBI Taxonomy" id="2094031"/>
    <lineage>
        <taxon>Bacteria</taxon>
        <taxon>Pseudomonadati</taxon>
        <taxon>Pseudomonadota</taxon>
        <taxon>Gammaproteobacteria</taxon>
        <taxon>Salinisphaerales</taxon>
        <taxon>Salinisphaeraceae</taxon>
        <taxon>Salinisphaera</taxon>
    </lineage>
</organism>
<dbReference type="InterPro" id="IPR016181">
    <property type="entry name" value="Acyl_CoA_acyltransferase"/>
</dbReference>
<proteinExistence type="predicted"/>
<dbReference type="EMBL" id="JBHRSS010000009">
    <property type="protein sequence ID" value="MFC3105908.1"/>
    <property type="molecule type" value="Genomic_DNA"/>
</dbReference>
<evidence type="ECO:0000313" key="1">
    <source>
        <dbReference type="EMBL" id="MFC3105908.1"/>
    </source>
</evidence>
<accession>A0ABV7ET46</accession>
<protein>
    <submittedName>
        <fullName evidence="1">GNAT family N-acetyltransferase</fullName>
    </submittedName>
</protein>
<dbReference type="Gene3D" id="3.40.630.30">
    <property type="match status" value="1"/>
</dbReference>
<comment type="caution">
    <text evidence="1">The sequence shown here is derived from an EMBL/GenBank/DDBJ whole genome shotgun (WGS) entry which is preliminary data.</text>
</comment>